<evidence type="ECO:0000256" key="1">
    <source>
        <dbReference type="SAM" id="MobiDB-lite"/>
    </source>
</evidence>
<feature type="compositionally biased region" description="Polar residues" evidence="1">
    <location>
        <begin position="8"/>
        <end position="35"/>
    </location>
</feature>
<dbReference type="EnsemblPlants" id="ORUFI09G16200.1">
    <property type="protein sequence ID" value="ORUFI09G16200.1"/>
    <property type="gene ID" value="ORUFI09G16200"/>
</dbReference>
<evidence type="ECO:0000313" key="2">
    <source>
        <dbReference type="EnsemblPlants" id="ORUFI09G16200.1"/>
    </source>
</evidence>
<dbReference type="Proteomes" id="UP000008022">
    <property type="component" value="Unassembled WGS sequence"/>
</dbReference>
<dbReference type="Gramene" id="ORUFI09G16200.1">
    <property type="protein sequence ID" value="ORUFI09G16200.1"/>
    <property type="gene ID" value="ORUFI09G16200"/>
</dbReference>
<protein>
    <submittedName>
        <fullName evidence="2">Uncharacterized protein</fullName>
    </submittedName>
</protein>
<organism evidence="2 3">
    <name type="scientific">Oryza rufipogon</name>
    <name type="common">Brownbeard rice</name>
    <name type="synonym">Asian wild rice</name>
    <dbReference type="NCBI Taxonomy" id="4529"/>
    <lineage>
        <taxon>Eukaryota</taxon>
        <taxon>Viridiplantae</taxon>
        <taxon>Streptophyta</taxon>
        <taxon>Embryophyta</taxon>
        <taxon>Tracheophyta</taxon>
        <taxon>Spermatophyta</taxon>
        <taxon>Magnoliopsida</taxon>
        <taxon>Liliopsida</taxon>
        <taxon>Poales</taxon>
        <taxon>Poaceae</taxon>
        <taxon>BOP clade</taxon>
        <taxon>Oryzoideae</taxon>
        <taxon>Oryzeae</taxon>
        <taxon>Oryzinae</taxon>
        <taxon>Oryza</taxon>
    </lineage>
</organism>
<keyword evidence="3" id="KW-1185">Reference proteome</keyword>
<proteinExistence type="predicted"/>
<reference evidence="3" key="1">
    <citation type="submission" date="2013-06" db="EMBL/GenBank/DDBJ databases">
        <authorList>
            <person name="Zhao Q."/>
        </authorList>
    </citation>
    <scope>NUCLEOTIDE SEQUENCE</scope>
    <source>
        <strain evidence="3">cv. W1943</strain>
    </source>
</reference>
<dbReference type="HOGENOM" id="CLU_2430910_0_0_1"/>
<feature type="region of interest" description="Disordered" evidence="1">
    <location>
        <begin position="58"/>
        <end position="77"/>
    </location>
</feature>
<accession>A0A0E0QT69</accession>
<reference evidence="2" key="2">
    <citation type="submission" date="2015-06" db="UniProtKB">
        <authorList>
            <consortium name="EnsemblPlants"/>
        </authorList>
    </citation>
    <scope>IDENTIFICATION</scope>
</reference>
<sequence length="91" mass="10223">MSHEKRSVTTCNLRQYATKSSADQHSQATTNPRSNKVVSCQVFNHPLDLFVKTTNNRAPCPGEKKGPGPLAYKNYGTPQSSLWQRKDARFL</sequence>
<name>A0A0E0QT69_ORYRU</name>
<dbReference type="AlphaFoldDB" id="A0A0E0QT69"/>
<feature type="region of interest" description="Disordered" evidence="1">
    <location>
        <begin position="1"/>
        <end position="35"/>
    </location>
</feature>
<evidence type="ECO:0000313" key="3">
    <source>
        <dbReference type="Proteomes" id="UP000008022"/>
    </source>
</evidence>